<dbReference type="eggNOG" id="ENOG50341FZ">
    <property type="taxonomic scope" value="Bacteria"/>
</dbReference>
<accession>K2JFL8</accession>
<comment type="caution">
    <text evidence="1">The sequence shown here is derived from an EMBL/GenBank/DDBJ whole genome shotgun (WGS) entry which is preliminary data.</text>
</comment>
<evidence type="ECO:0000313" key="2">
    <source>
        <dbReference type="Proteomes" id="UP000006755"/>
    </source>
</evidence>
<proteinExistence type="predicted"/>
<dbReference type="EMBL" id="AMRI01000024">
    <property type="protein sequence ID" value="EKE69449.1"/>
    <property type="molecule type" value="Genomic_DNA"/>
</dbReference>
<sequence>MNYLPREKAKELIQEIGFSKFFIDVIDGRLDSPISIYFGCPTLYYLSDEEQAAYNLGDILPLWEDAGGYMQYAYDIERKDYIIFDIEDGDVSSRYTWDELIKSVIDTLIEHEYDEHENLEETISAVKFLLADLNIGNFDKLAADIQSEWENP</sequence>
<dbReference type="RefSeq" id="WP_008485886.1">
    <property type="nucleotide sequence ID" value="NZ_AMRI01000024.1"/>
</dbReference>
<evidence type="ECO:0000313" key="1">
    <source>
        <dbReference type="EMBL" id="EKE69449.1"/>
    </source>
</evidence>
<name>K2JFL8_9GAMM</name>
<reference evidence="1 2" key="1">
    <citation type="journal article" date="2012" name="J. Bacteriol.">
        <title>Genome Sequence of Gallaecimonas xiamenensis Type Strain 3-C-1.</title>
        <authorList>
            <person name="Lai Q."/>
            <person name="Wang L."/>
            <person name="Wang W."/>
            <person name="Shao Z."/>
        </authorList>
    </citation>
    <scope>NUCLEOTIDE SEQUENCE [LARGE SCALE GENOMIC DNA]</scope>
    <source>
        <strain evidence="1 2">3-C-1</strain>
    </source>
</reference>
<dbReference type="OrthoDB" id="7062182at2"/>
<keyword evidence="2" id="KW-1185">Reference proteome</keyword>
<dbReference type="Proteomes" id="UP000006755">
    <property type="component" value="Unassembled WGS sequence"/>
</dbReference>
<gene>
    <name evidence="1" type="ORF">B3C1_15097</name>
</gene>
<organism evidence="1 2">
    <name type="scientific">Gallaecimonas xiamenensis 3-C-1</name>
    <dbReference type="NCBI Taxonomy" id="745411"/>
    <lineage>
        <taxon>Bacteria</taxon>
        <taxon>Pseudomonadati</taxon>
        <taxon>Pseudomonadota</taxon>
        <taxon>Gammaproteobacteria</taxon>
        <taxon>Enterobacterales</taxon>
        <taxon>Gallaecimonadaceae</taxon>
        <taxon>Gallaecimonas</taxon>
    </lineage>
</organism>
<protein>
    <submittedName>
        <fullName evidence="1">Uncharacterized protein</fullName>
    </submittedName>
</protein>
<dbReference type="AlphaFoldDB" id="K2JFL8"/>